<evidence type="ECO:0008006" key="3">
    <source>
        <dbReference type="Google" id="ProtNLM"/>
    </source>
</evidence>
<evidence type="ECO:0000313" key="2">
    <source>
        <dbReference type="Proteomes" id="UP001422759"/>
    </source>
</evidence>
<dbReference type="PANTHER" id="PTHR38009">
    <property type="entry name" value="CONSERVED HYPOTHETICAL PHAGE TAIL PROTEIN"/>
    <property type="match status" value="1"/>
</dbReference>
<dbReference type="NCBIfam" id="TIGR02241">
    <property type="entry name" value="conserved hypothetical phage tail region protein"/>
    <property type="match status" value="1"/>
</dbReference>
<gene>
    <name evidence="1" type="ORF">GCM10009760_04290</name>
</gene>
<dbReference type="InterPro" id="IPR011747">
    <property type="entry name" value="CHP02241"/>
</dbReference>
<dbReference type="RefSeq" id="WP_344460002.1">
    <property type="nucleotide sequence ID" value="NZ_BAAANT010000001.1"/>
</dbReference>
<evidence type="ECO:0000313" key="1">
    <source>
        <dbReference type="EMBL" id="GAA2131041.1"/>
    </source>
</evidence>
<dbReference type="Proteomes" id="UP001422759">
    <property type="component" value="Unassembled WGS sequence"/>
</dbReference>
<dbReference type="InterPro" id="IPR010667">
    <property type="entry name" value="Phage_T4_Gp19"/>
</dbReference>
<sequence>MTDSADQISASYPVPTYRFRVAVDGEEMAFQGVSGLSLSFEKIEYRDGMGGRFQMPGQREALNISLKRGVVSGQAQFYEWMNSISLNKVEKKDISISLTDDAGTGLFVTWNVVNAFPVKLTAPDFDASSNEIAIEQLDLVADRVTVQFHQ</sequence>
<keyword evidence="2" id="KW-1185">Reference proteome</keyword>
<dbReference type="PANTHER" id="PTHR38009:SF1">
    <property type="entry name" value="CONSERVED HYPOTHETICAL PHAGE TAIL PROTEIN"/>
    <property type="match status" value="1"/>
</dbReference>
<organism evidence="1 2">
    <name type="scientific">Kitasatospora kazusensis</name>
    <dbReference type="NCBI Taxonomy" id="407974"/>
    <lineage>
        <taxon>Bacteria</taxon>
        <taxon>Bacillati</taxon>
        <taxon>Actinomycetota</taxon>
        <taxon>Actinomycetes</taxon>
        <taxon>Kitasatosporales</taxon>
        <taxon>Streptomycetaceae</taxon>
        <taxon>Kitasatospora</taxon>
    </lineage>
</organism>
<proteinExistence type="predicted"/>
<dbReference type="EMBL" id="BAAANT010000001">
    <property type="protein sequence ID" value="GAA2131041.1"/>
    <property type="molecule type" value="Genomic_DNA"/>
</dbReference>
<accession>A0ABN2YRE8</accession>
<name>A0ABN2YRE8_9ACTN</name>
<protein>
    <recommendedName>
        <fullName evidence="3">Phage tail protein</fullName>
    </recommendedName>
</protein>
<reference evidence="1 2" key="1">
    <citation type="journal article" date="2019" name="Int. J. Syst. Evol. Microbiol.">
        <title>The Global Catalogue of Microorganisms (GCM) 10K type strain sequencing project: providing services to taxonomists for standard genome sequencing and annotation.</title>
        <authorList>
            <consortium name="The Broad Institute Genomics Platform"/>
            <consortium name="The Broad Institute Genome Sequencing Center for Infectious Disease"/>
            <person name="Wu L."/>
            <person name="Ma J."/>
        </authorList>
    </citation>
    <scope>NUCLEOTIDE SEQUENCE [LARGE SCALE GENOMIC DNA]</scope>
    <source>
        <strain evidence="1 2">JCM 14560</strain>
    </source>
</reference>
<comment type="caution">
    <text evidence="1">The sequence shown here is derived from an EMBL/GenBank/DDBJ whole genome shotgun (WGS) entry which is preliminary data.</text>
</comment>
<dbReference type="Pfam" id="PF06841">
    <property type="entry name" value="Phage_T4_gp19"/>
    <property type="match status" value="1"/>
</dbReference>